<organism evidence="3">
    <name type="scientific">Haemonchus placei</name>
    <name type="common">Barber's pole worm</name>
    <dbReference type="NCBI Taxonomy" id="6290"/>
    <lineage>
        <taxon>Eukaryota</taxon>
        <taxon>Metazoa</taxon>
        <taxon>Ecdysozoa</taxon>
        <taxon>Nematoda</taxon>
        <taxon>Chromadorea</taxon>
        <taxon>Rhabditida</taxon>
        <taxon>Rhabditina</taxon>
        <taxon>Rhabditomorpha</taxon>
        <taxon>Strongyloidea</taxon>
        <taxon>Trichostrongylidae</taxon>
        <taxon>Haemonchus</taxon>
    </lineage>
</organism>
<evidence type="ECO:0000313" key="1">
    <source>
        <dbReference type="EMBL" id="VDO30517.1"/>
    </source>
</evidence>
<proteinExistence type="predicted"/>
<evidence type="ECO:0000313" key="2">
    <source>
        <dbReference type="Proteomes" id="UP000268014"/>
    </source>
</evidence>
<accession>A0A0N4W9I9</accession>
<evidence type="ECO:0000313" key="3">
    <source>
        <dbReference type="WBParaSite" id="HPLM_0000696501-mRNA-1"/>
    </source>
</evidence>
<dbReference type="Proteomes" id="UP000268014">
    <property type="component" value="Unassembled WGS sequence"/>
</dbReference>
<protein>
    <submittedName>
        <fullName evidence="3">PLAT domain-containing protein</fullName>
    </submittedName>
</protein>
<keyword evidence="2" id="KW-1185">Reference proteome</keyword>
<reference evidence="3" key="1">
    <citation type="submission" date="2016-04" db="UniProtKB">
        <authorList>
            <consortium name="WormBaseParasite"/>
        </authorList>
    </citation>
    <scope>IDENTIFICATION</scope>
</reference>
<gene>
    <name evidence="1" type="ORF">HPLM_LOCUS6957</name>
</gene>
<dbReference type="EMBL" id="UZAF01016575">
    <property type="protein sequence ID" value="VDO30517.1"/>
    <property type="molecule type" value="Genomic_DNA"/>
</dbReference>
<dbReference type="OrthoDB" id="5841771at2759"/>
<sequence>MSKVFRDSALVVKKKTPSVLLLIIKKKWVLGNLRCNDIPPIGEVIMIDWRNTGGPDTIDICSWNSYSDTMGGFVVSESAETGTKFTGMFYTMGRIIYSGVALENPAVFNNVIGVVQDTANVLNKDYIGKLRATVSFDEHCDGCHWAIISVDEYLKKGDSEPNVIPIEIEWKRDIDQRERDPKLLYSLLGREVSFAASKDPRNREWSCVTGTVEPTKADNFNISREGDFFKIEIAVEYIGCTDEHGCILVWSDLVEFVVDKNRLFKDREYGIYHVYAARHYHKLQFAKWNVKYVGRLIKPIGGHISRFEDKGCSESHAAASGKYSKEVKSSAKENVEAENVLNKAMPKVFRDSALVVKKETLTVLLLIIKKKWVLGNFRCSFIPSVGEVIMIDWRSTESRDTIDIRSWKIYSEVMGGFVVSETTEAGAKETRWKGSKVREIGEGVKLFYNGEDIKRNGVAIAVADSLKDSVSAVNRNSGRIMAIIQGQFWRLIHLTPAHLTGMFYTMGRITYGGVALENPAVFNNVIGVVQDTANVLNRNYIGKIKATVSFDEDYDGCHWTLISVDEYLKKGVSESFDWTDGPELRYLMGFWKFLRKLAAKAALHSGYSDDDYSSLQGKTVTAVAVPTHDPKLPYSLLGRKVNFAAYKDPRNQKWSCVVGTIKPTETNNFSISREGDFFKIELAVEYIGCTDEHGSILVWSDQLEFVVDTNRLFKDREYGIYRVHVARHNLQLQFAKWNVKYVGELIKPVGGHISRSEVSSKND</sequence>
<reference evidence="1 2" key="2">
    <citation type="submission" date="2018-11" db="EMBL/GenBank/DDBJ databases">
        <authorList>
            <consortium name="Pathogen Informatics"/>
        </authorList>
    </citation>
    <scope>NUCLEOTIDE SEQUENCE [LARGE SCALE GENOMIC DNA]</scope>
    <source>
        <strain evidence="1 2">MHpl1</strain>
    </source>
</reference>
<dbReference type="WBParaSite" id="HPLM_0000696501-mRNA-1">
    <property type="protein sequence ID" value="HPLM_0000696501-mRNA-1"/>
    <property type="gene ID" value="HPLM_0000696501"/>
</dbReference>
<name>A0A0N4W9I9_HAEPC</name>
<dbReference type="AlphaFoldDB" id="A0A0N4W9I9"/>